<feature type="compositionally biased region" description="Polar residues" evidence="1">
    <location>
        <begin position="194"/>
        <end position="228"/>
    </location>
</feature>
<comment type="caution">
    <text evidence="2">The sequence shown here is derived from an EMBL/GenBank/DDBJ whole genome shotgun (WGS) entry which is preliminary data.</text>
</comment>
<dbReference type="Proteomes" id="UP000178427">
    <property type="component" value="Unassembled WGS sequence"/>
</dbReference>
<evidence type="ECO:0000256" key="1">
    <source>
        <dbReference type="SAM" id="MobiDB-lite"/>
    </source>
</evidence>
<proteinExistence type="predicted"/>
<name>A0A1F6ELE5_9BACT</name>
<organism evidence="2 3">
    <name type="scientific">Candidatus Kaiserbacteria bacterium RIFCSPLOWO2_01_FULL_54_20</name>
    <dbReference type="NCBI Taxonomy" id="1798513"/>
    <lineage>
        <taxon>Bacteria</taxon>
        <taxon>Candidatus Kaiseribacteriota</taxon>
    </lineage>
</organism>
<evidence type="ECO:0000313" key="3">
    <source>
        <dbReference type="Proteomes" id="UP000178427"/>
    </source>
</evidence>
<accession>A0A1F6ELE5</accession>
<feature type="compositionally biased region" description="Low complexity" evidence="1">
    <location>
        <begin position="240"/>
        <end position="259"/>
    </location>
</feature>
<feature type="region of interest" description="Disordered" evidence="1">
    <location>
        <begin position="182"/>
        <end position="269"/>
    </location>
</feature>
<sequence>MPDYSPTGLLDSYSGISGSSYSGSSYNPAPAGGSVAYAPGTYGPSPVTNPYYDSLDSQNTFAQPLQTPYGSISQLSKNAKLTAEQRAVLVLVDTFEKLNTSARPKTAPKTTVLRNSITNTAANFTDGVRDVLNIVSDLFSSTLVPSGDRELSEEEKAAEEARKALRFFLEPQDKLLAAGDPEALPTEIPDDEFQSTQGSGGDFSQAQTFSSGDGTSSPASGATGVISNSQGQTTGGGGIAAASGSEDASSTASGSASGESIEEDTSEPQGVVAKIKKAIGSLVSAVTKVIQTSFLHVLSWF</sequence>
<gene>
    <name evidence="2" type="ORF">A3A40_03195</name>
</gene>
<dbReference type="AlphaFoldDB" id="A0A1F6ELE5"/>
<dbReference type="EMBL" id="MFMA01000005">
    <property type="protein sequence ID" value="OGG74142.1"/>
    <property type="molecule type" value="Genomic_DNA"/>
</dbReference>
<reference evidence="2 3" key="1">
    <citation type="journal article" date="2016" name="Nat. Commun.">
        <title>Thousands of microbial genomes shed light on interconnected biogeochemical processes in an aquifer system.</title>
        <authorList>
            <person name="Anantharaman K."/>
            <person name="Brown C.T."/>
            <person name="Hug L.A."/>
            <person name="Sharon I."/>
            <person name="Castelle C.J."/>
            <person name="Probst A.J."/>
            <person name="Thomas B.C."/>
            <person name="Singh A."/>
            <person name="Wilkins M.J."/>
            <person name="Karaoz U."/>
            <person name="Brodie E.L."/>
            <person name="Williams K.H."/>
            <person name="Hubbard S.S."/>
            <person name="Banfield J.F."/>
        </authorList>
    </citation>
    <scope>NUCLEOTIDE SEQUENCE [LARGE SCALE GENOMIC DNA]</scope>
</reference>
<protein>
    <submittedName>
        <fullName evidence="2">Uncharacterized protein</fullName>
    </submittedName>
</protein>
<evidence type="ECO:0000313" key="2">
    <source>
        <dbReference type="EMBL" id="OGG74142.1"/>
    </source>
</evidence>